<reference evidence="8" key="1">
    <citation type="submission" date="2018-08" db="EMBL/GenBank/DDBJ databases">
        <authorList>
            <person name="Chevrot R."/>
        </authorList>
    </citation>
    <scope>NUCLEOTIDE SEQUENCE [LARGE SCALE GENOMIC DNA]</scope>
</reference>
<dbReference type="Pfam" id="PF21958">
    <property type="entry name" value="SOGP_N"/>
    <property type="match status" value="1"/>
</dbReference>
<dbReference type="PANTHER" id="PTHR37469">
    <property type="entry name" value="CELLOBIONIC ACID PHOSPHORYLASE-RELATED"/>
    <property type="match status" value="1"/>
</dbReference>
<dbReference type="PANTHER" id="PTHR37469:SF2">
    <property type="entry name" value="CELLOBIONIC ACID PHOSPHORYLASE"/>
    <property type="match status" value="1"/>
</dbReference>
<dbReference type="Pfam" id="PF21250">
    <property type="entry name" value="SOGP_2nd"/>
    <property type="match status" value="1"/>
</dbReference>
<dbReference type="Gene3D" id="1.50.10.10">
    <property type="match status" value="1"/>
</dbReference>
<dbReference type="InterPro" id="IPR033432">
    <property type="entry name" value="GH94_catalytic"/>
</dbReference>
<evidence type="ECO:0000259" key="3">
    <source>
        <dbReference type="Pfam" id="PF17167"/>
    </source>
</evidence>
<name>A0A383RES4_PAEAL</name>
<dbReference type="SUPFAM" id="SSF48208">
    <property type="entry name" value="Six-hairpin glycosidases"/>
    <property type="match status" value="1"/>
</dbReference>
<keyword evidence="1 7" id="KW-0328">Glycosyltransferase</keyword>
<evidence type="ECO:0000313" key="7">
    <source>
        <dbReference type="EMBL" id="SYX85450.1"/>
    </source>
</evidence>
<protein>
    <submittedName>
        <fullName evidence="7">1,2-beta-oligoglucan phosphorylase</fullName>
        <ecNumber evidence="7">2.4.1.333</ecNumber>
    </submittedName>
</protein>
<dbReference type="RefSeq" id="WP_138187191.1">
    <property type="nucleotide sequence ID" value="NZ_LS992241.1"/>
</dbReference>
<dbReference type="InterPro" id="IPR008928">
    <property type="entry name" value="6-hairpin_glycosidase_sf"/>
</dbReference>
<evidence type="ECO:0000259" key="6">
    <source>
        <dbReference type="Pfam" id="PF21958"/>
    </source>
</evidence>
<proteinExistence type="predicted"/>
<feature type="domain" description="Glycosyl hydrolase 94 catalytic" evidence="3">
    <location>
        <begin position="707"/>
        <end position="986"/>
    </location>
</feature>
<evidence type="ECO:0000256" key="2">
    <source>
        <dbReference type="ARBA" id="ARBA00022679"/>
    </source>
</evidence>
<dbReference type="GO" id="GO:0016757">
    <property type="term" value="F:glycosyltransferase activity"/>
    <property type="evidence" value="ECO:0007669"/>
    <property type="project" value="UniProtKB-KW"/>
</dbReference>
<evidence type="ECO:0000259" key="5">
    <source>
        <dbReference type="Pfam" id="PF21270"/>
    </source>
</evidence>
<evidence type="ECO:0000256" key="1">
    <source>
        <dbReference type="ARBA" id="ARBA00022676"/>
    </source>
</evidence>
<dbReference type="EC" id="2.4.1.333" evidence="7"/>
<keyword evidence="2 7" id="KW-0808">Transferase</keyword>
<dbReference type="InterPro" id="IPR012341">
    <property type="entry name" value="6hp_glycosidase-like_sf"/>
</dbReference>
<dbReference type="InterPro" id="IPR053831">
    <property type="entry name" value="SOGP_N"/>
</dbReference>
<gene>
    <name evidence="7" type="ORF">PBLR_13872</name>
</gene>
<evidence type="ECO:0000313" key="8">
    <source>
        <dbReference type="Proteomes" id="UP000304148"/>
    </source>
</evidence>
<dbReference type="Pfam" id="PF17167">
    <property type="entry name" value="Glyco_hydro_94"/>
    <property type="match status" value="1"/>
</dbReference>
<feature type="domain" description="Glycoside phosphorylase C-terminal" evidence="5">
    <location>
        <begin position="1042"/>
        <end position="1114"/>
    </location>
</feature>
<dbReference type="Pfam" id="PF21270">
    <property type="entry name" value="SOGP_4th"/>
    <property type="match status" value="1"/>
</dbReference>
<dbReference type="InterPro" id="IPR052047">
    <property type="entry name" value="GH94_Enzymes"/>
</dbReference>
<dbReference type="AlphaFoldDB" id="A0A383RES4"/>
<dbReference type="InterPro" id="IPR048773">
    <property type="entry name" value="SOGP_C"/>
</dbReference>
<sequence length="1131" mass="128029">MTTIEKSTQSKFTIQAGELRFTFWPSGDLHQAVSEQIMLNQLVTSPLDASLNNLYLRIHDDSGIRFYPLLGIHSHSAVRMEGNRIVWEGAVEGVAYTVTFALLKEGIWFWDIAVRGEGVTVDILYGQDLGIASVGAVRSNEAYLSQYIDHAVFEEEEIGCVVCSRQNQPQGGSFPYMQQGALSRAIGYSTDGFQFFGLSYKETNIPVSVSKPCLSNEVYQYEFAYTALQSERVLLQGEERFVFYGLYKADHAAAITELEYREEVRQAWEAYLTESSQISANGKNAASNPLSPVQFNADIAEPLRTQPMTEAEVQALFPERNQEERMDGKLLSFFTDSYEHIVLKEKELLVERPHGHIVMSGNSVKLGAQVMTTTAYMYGIFNSHVVVGNTNFNKLMSNARNPLNVPKTAGQRIYVHMNGKYRLLTMPSMFEMGFNYARWYYKTDDDMLIVTNYTATDVPEIRLNVRSVNGTAYKYMVTNQVTMNVNEYELPVHMKQEGGTLIFHANQESLSAKMCPNLEYRLWVEGAPVTIGDETMLASGIQSGDASLVVMQLEANQEWTLTIQGLLDGREHAANLEHSPGTRDIQTEMDAYRAFLKGLMNEFHLSYGAGQSDELFKMNALAWWYTHNMLVHYAVPHGLEQYGGAAWGTRDVCQGPVEYFMATHKYEQVRDIVKMVYSHQYEDDGNWPQWFMFDEYFTVQQEESHGDIIVWPLKVLGDYLTATGDYSILKEKVPYTMKQRFDFTADKVTILEHAIKEISYIRNHFLHDTHLSSYGDGDWDDTLQPANAQLKKYMISSWTVALTYQAMKQFADVLLAVDEKLAEELQEIASGIEQDYRRYMLHTEVIPGFIYMEDPAHAKLMLHPTDTDTGIQYRLLPMTRSIIAELVDEKQAHINYRLIQDHLSFPDGVRLMNRPAQYAGGVSTHFKRAEQASNFGREVGLQYVHAHIRYVEALAKLGCADDAWRGLETINPVGIREVVPNAELRQSNAYFSSSDGKFHSRYEAQANMDALRSGAVQVKGGWRIYSSGPGIYMNQLIANVLGIRQAGGDLVIDPVLPNTMDGLHFDYNFAGRQVTFIYHIAGGGVSRASINGTQVNAERLNNPYRQGGIQIASADMEREWRSGANRIEIWM</sequence>
<dbReference type="GO" id="GO:0005975">
    <property type="term" value="P:carbohydrate metabolic process"/>
    <property type="evidence" value="ECO:0007669"/>
    <property type="project" value="InterPro"/>
</dbReference>
<evidence type="ECO:0000259" key="4">
    <source>
        <dbReference type="Pfam" id="PF21250"/>
    </source>
</evidence>
<accession>A0A383RES4</accession>
<feature type="domain" description="Glycoside phosphorylase super sandwich" evidence="4">
    <location>
        <begin position="317"/>
        <end position="565"/>
    </location>
</feature>
<organism evidence="7 8">
    <name type="scientific">Paenibacillus alvei</name>
    <name type="common">Bacillus alvei</name>
    <dbReference type="NCBI Taxonomy" id="44250"/>
    <lineage>
        <taxon>Bacteria</taxon>
        <taxon>Bacillati</taxon>
        <taxon>Bacillota</taxon>
        <taxon>Bacilli</taxon>
        <taxon>Bacillales</taxon>
        <taxon>Paenibacillaceae</taxon>
        <taxon>Paenibacillus</taxon>
    </lineage>
</organism>
<feature type="domain" description="SOGP N-terminal" evidence="6">
    <location>
        <begin position="22"/>
        <end position="245"/>
    </location>
</feature>
<dbReference type="InterPro" id="IPR048771">
    <property type="entry name" value="SOGP_2nd"/>
</dbReference>
<dbReference type="Proteomes" id="UP000304148">
    <property type="component" value="Chromosome"/>
</dbReference>
<dbReference type="EMBL" id="LS992241">
    <property type="protein sequence ID" value="SYX85450.1"/>
    <property type="molecule type" value="Genomic_DNA"/>
</dbReference>